<keyword evidence="3 6" id="KW-0808">Transferase</keyword>
<dbReference type="Proteomes" id="UP000249794">
    <property type="component" value="Unassembled WGS sequence"/>
</dbReference>
<accession>A0A2W4XFD8</accession>
<feature type="compositionally biased region" description="Basic and acidic residues" evidence="4">
    <location>
        <begin position="94"/>
        <end position="110"/>
    </location>
</feature>
<evidence type="ECO:0000256" key="4">
    <source>
        <dbReference type="SAM" id="MobiDB-lite"/>
    </source>
</evidence>
<dbReference type="GO" id="GO:0008173">
    <property type="term" value="F:RNA methyltransferase activity"/>
    <property type="evidence" value="ECO:0007669"/>
    <property type="project" value="InterPro"/>
</dbReference>
<feature type="region of interest" description="Disordered" evidence="4">
    <location>
        <begin position="1"/>
        <end position="129"/>
    </location>
</feature>
<dbReference type="PANTHER" id="PTHR46429:SF1">
    <property type="entry name" value="23S RRNA (GUANOSINE-2'-O-)-METHYLTRANSFERASE RLMB"/>
    <property type="match status" value="1"/>
</dbReference>
<evidence type="ECO:0000313" key="7">
    <source>
        <dbReference type="Proteomes" id="UP000249794"/>
    </source>
</evidence>
<dbReference type="SUPFAM" id="SSF55315">
    <property type="entry name" value="L30e-like"/>
    <property type="match status" value="1"/>
</dbReference>
<dbReference type="PANTHER" id="PTHR46429">
    <property type="entry name" value="23S RRNA (GUANOSINE-2'-O-)-METHYLTRANSFERASE RLMB"/>
    <property type="match status" value="1"/>
</dbReference>
<dbReference type="InterPro" id="IPR029028">
    <property type="entry name" value="Alpha/beta_knot_MTases"/>
</dbReference>
<dbReference type="InterPro" id="IPR029026">
    <property type="entry name" value="tRNA_m1G_MTases_N"/>
</dbReference>
<feature type="compositionally biased region" description="Basic and acidic residues" evidence="4">
    <location>
        <begin position="52"/>
        <end position="61"/>
    </location>
</feature>
<sequence>MSGSDNPSPNPKRSFTSPGKKNGPKNPGKSSYVSGPKPSSKPKLKPQSASSEDDRPRRTDRPYSASDKPTVGNKFAGKGPSPIRSGSHRPPKGSYKDKSDKTENRRRPASDNRYATSDTPTSESTSQLLEEGLSPDLIYGRHSVEAAIEAKRSLNRLWVNAKLRYDARFRPLIIEAKANGAVIDEVDGLRLGQLTQGANHQGIVAQVSAYGYVELEKLVEQAKAAARRPVIIAADGITDPHNLGAIIRSAEAIGAQGIVIPQRRAVGITSTVAKVAAGALENLPIARVVNLGQSLEYLKSSGFWIYGLAAEAAQPIHTTDFSSPVVLVVGAEGNGLSLSVQNICDVLVAIELKGKTPNLNASVATGMALYEIYRQTWLNKLPAISLNSAAQGDADQSNDLMSDG</sequence>
<name>A0A2W4XFD8_9CYAN</name>
<reference evidence="7" key="1">
    <citation type="submission" date="2018-04" db="EMBL/GenBank/DDBJ databases">
        <authorList>
            <person name="Cornet L."/>
        </authorList>
    </citation>
    <scope>NUCLEOTIDE SEQUENCE [LARGE SCALE GENOMIC DNA]</scope>
</reference>
<comment type="caution">
    <text evidence="6">The sequence shown here is derived from an EMBL/GenBank/DDBJ whole genome shotgun (WGS) entry which is preliminary data.</text>
</comment>
<dbReference type="InterPro" id="IPR001537">
    <property type="entry name" value="SpoU_MeTrfase"/>
</dbReference>
<dbReference type="Gene3D" id="3.30.1330.30">
    <property type="match status" value="1"/>
</dbReference>
<dbReference type="Pfam" id="PF08032">
    <property type="entry name" value="SpoU_sub_bind"/>
    <property type="match status" value="1"/>
</dbReference>
<dbReference type="GO" id="GO:0032259">
    <property type="term" value="P:methylation"/>
    <property type="evidence" value="ECO:0007669"/>
    <property type="project" value="UniProtKB-KW"/>
</dbReference>
<dbReference type="InterPro" id="IPR029064">
    <property type="entry name" value="Ribosomal_eL30-like_sf"/>
</dbReference>
<comment type="similarity">
    <text evidence="1">Belongs to the class IV-like SAM-binding methyltransferase superfamily. RNA methyltransferase TrmH family.</text>
</comment>
<dbReference type="CDD" id="cd18103">
    <property type="entry name" value="SpoU-like_RlmB"/>
    <property type="match status" value="1"/>
</dbReference>
<organism evidence="6 7">
    <name type="scientific">Phormidesmis priestleyi</name>
    <dbReference type="NCBI Taxonomy" id="268141"/>
    <lineage>
        <taxon>Bacteria</taxon>
        <taxon>Bacillati</taxon>
        <taxon>Cyanobacteriota</taxon>
        <taxon>Cyanophyceae</taxon>
        <taxon>Leptolyngbyales</taxon>
        <taxon>Leptolyngbyaceae</taxon>
        <taxon>Phormidesmis</taxon>
    </lineage>
</organism>
<dbReference type="GO" id="GO:0006396">
    <property type="term" value="P:RNA processing"/>
    <property type="evidence" value="ECO:0007669"/>
    <property type="project" value="InterPro"/>
</dbReference>
<dbReference type="Gene3D" id="3.40.1280.10">
    <property type="match status" value="1"/>
</dbReference>
<protein>
    <submittedName>
        <fullName evidence="6">23S rRNA (Guanosine(2251)-2'-O)-methyltransferase RlmB</fullName>
    </submittedName>
</protein>
<dbReference type="Pfam" id="PF00588">
    <property type="entry name" value="SpoU_methylase"/>
    <property type="match status" value="1"/>
</dbReference>
<feature type="compositionally biased region" description="Polar residues" evidence="4">
    <location>
        <begin position="113"/>
        <end position="128"/>
    </location>
</feature>
<evidence type="ECO:0000259" key="5">
    <source>
        <dbReference type="SMART" id="SM00967"/>
    </source>
</evidence>
<dbReference type="AlphaFoldDB" id="A0A2W4XFD8"/>
<dbReference type="SMART" id="SM00967">
    <property type="entry name" value="SpoU_sub_bind"/>
    <property type="match status" value="1"/>
</dbReference>
<evidence type="ECO:0000256" key="2">
    <source>
        <dbReference type="ARBA" id="ARBA00022603"/>
    </source>
</evidence>
<dbReference type="GO" id="GO:0005829">
    <property type="term" value="C:cytosol"/>
    <property type="evidence" value="ECO:0007669"/>
    <property type="project" value="TreeGrafter"/>
</dbReference>
<evidence type="ECO:0000256" key="1">
    <source>
        <dbReference type="ARBA" id="ARBA00007228"/>
    </source>
</evidence>
<dbReference type="InterPro" id="IPR013123">
    <property type="entry name" value="SpoU_subst-bd"/>
</dbReference>
<dbReference type="NCBIfam" id="TIGR00186">
    <property type="entry name" value="rRNA_methyl_3"/>
    <property type="match status" value="1"/>
</dbReference>
<gene>
    <name evidence="6" type="ORF">DCF15_09750</name>
</gene>
<feature type="domain" description="RNA 2-O ribose methyltransferase substrate binding" evidence="5">
    <location>
        <begin position="137"/>
        <end position="213"/>
    </location>
</feature>
<evidence type="ECO:0000256" key="3">
    <source>
        <dbReference type="ARBA" id="ARBA00022679"/>
    </source>
</evidence>
<dbReference type="EMBL" id="QBMP01000084">
    <property type="protein sequence ID" value="PZO55876.1"/>
    <property type="molecule type" value="Genomic_DNA"/>
</dbReference>
<keyword evidence="2 6" id="KW-0489">Methyltransferase</keyword>
<feature type="compositionally biased region" description="Low complexity" evidence="4">
    <location>
        <begin position="17"/>
        <end position="38"/>
    </location>
</feature>
<reference evidence="6 7" key="2">
    <citation type="submission" date="2018-06" db="EMBL/GenBank/DDBJ databases">
        <title>Metagenomic assembly of (sub)arctic Cyanobacteria and their associated microbiome from non-axenic cultures.</title>
        <authorList>
            <person name="Baurain D."/>
        </authorList>
    </citation>
    <scope>NUCLEOTIDE SEQUENCE [LARGE SCALE GENOMIC DNA]</scope>
    <source>
        <strain evidence="6">ULC027bin1</strain>
    </source>
</reference>
<dbReference type="FunFam" id="3.40.1280.10:FF:000008">
    <property type="entry name" value="Group 3 RNA methyltransferase TrmH"/>
    <property type="match status" value="1"/>
</dbReference>
<dbReference type="InterPro" id="IPR004441">
    <property type="entry name" value="rRNA_MeTrfase_TrmH"/>
</dbReference>
<feature type="compositionally biased region" description="Polar residues" evidence="4">
    <location>
        <begin position="1"/>
        <end position="16"/>
    </location>
</feature>
<dbReference type="GO" id="GO:0003723">
    <property type="term" value="F:RNA binding"/>
    <property type="evidence" value="ECO:0007669"/>
    <property type="project" value="InterPro"/>
</dbReference>
<proteinExistence type="inferred from homology"/>
<evidence type="ECO:0000313" key="6">
    <source>
        <dbReference type="EMBL" id="PZO55876.1"/>
    </source>
</evidence>
<dbReference type="SUPFAM" id="SSF75217">
    <property type="entry name" value="alpha/beta knot"/>
    <property type="match status" value="1"/>
</dbReference>